<accession>A0A6G1KUS3</accession>
<keyword evidence="1" id="KW-0732">Signal</keyword>
<keyword evidence="3" id="KW-1185">Reference proteome</keyword>
<reference evidence="2" key="1">
    <citation type="journal article" date="2020" name="Stud. Mycol.">
        <title>101 Dothideomycetes genomes: a test case for predicting lifestyles and emergence of pathogens.</title>
        <authorList>
            <person name="Haridas S."/>
            <person name="Albert R."/>
            <person name="Binder M."/>
            <person name="Bloem J."/>
            <person name="Labutti K."/>
            <person name="Salamov A."/>
            <person name="Andreopoulos B."/>
            <person name="Baker S."/>
            <person name="Barry K."/>
            <person name="Bills G."/>
            <person name="Bluhm B."/>
            <person name="Cannon C."/>
            <person name="Castanera R."/>
            <person name="Culley D."/>
            <person name="Daum C."/>
            <person name="Ezra D."/>
            <person name="Gonzalez J."/>
            <person name="Henrissat B."/>
            <person name="Kuo A."/>
            <person name="Liang C."/>
            <person name="Lipzen A."/>
            <person name="Lutzoni F."/>
            <person name="Magnuson J."/>
            <person name="Mondo S."/>
            <person name="Nolan M."/>
            <person name="Ohm R."/>
            <person name="Pangilinan J."/>
            <person name="Park H.-J."/>
            <person name="Ramirez L."/>
            <person name="Alfaro M."/>
            <person name="Sun H."/>
            <person name="Tritt A."/>
            <person name="Yoshinaga Y."/>
            <person name="Zwiers L.-H."/>
            <person name="Turgeon B."/>
            <person name="Goodwin S."/>
            <person name="Spatafora J."/>
            <person name="Crous P."/>
            <person name="Grigoriev I."/>
        </authorList>
    </citation>
    <scope>NUCLEOTIDE SEQUENCE</scope>
    <source>
        <strain evidence="2">CBS 116005</strain>
    </source>
</reference>
<organism evidence="2 3">
    <name type="scientific">Teratosphaeria nubilosa</name>
    <dbReference type="NCBI Taxonomy" id="161662"/>
    <lineage>
        <taxon>Eukaryota</taxon>
        <taxon>Fungi</taxon>
        <taxon>Dikarya</taxon>
        <taxon>Ascomycota</taxon>
        <taxon>Pezizomycotina</taxon>
        <taxon>Dothideomycetes</taxon>
        <taxon>Dothideomycetidae</taxon>
        <taxon>Mycosphaerellales</taxon>
        <taxon>Teratosphaeriaceae</taxon>
        <taxon>Teratosphaeria</taxon>
    </lineage>
</organism>
<dbReference type="AlphaFoldDB" id="A0A6G1KUS3"/>
<proteinExistence type="predicted"/>
<dbReference type="EMBL" id="ML995928">
    <property type="protein sequence ID" value="KAF2764337.1"/>
    <property type="molecule type" value="Genomic_DNA"/>
</dbReference>
<evidence type="ECO:0000256" key="1">
    <source>
        <dbReference type="SAM" id="SignalP"/>
    </source>
</evidence>
<gene>
    <name evidence="2" type="ORF">EJ03DRAFT_331905</name>
</gene>
<sequence length="123" mass="13080">MHGLLPLIVIFIGYTAATTRVDIYTGNCDNPGKGIGGVEFNPHPRLGGQTEWGCYFIPESRGSGQSLRFSGSPLTNFPCAVNTYSNANCGGLPLGTLNGKRGQVCAIPRSGIRSYRVTCNPDN</sequence>
<evidence type="ECO:0000313" key="2">
    <source>
        <dbReference type="EMBL" id="KAF2764337.1"/>
    </source>
</evidence>
<feature type="chain" id="PRO_5026167124" evidence="1">
    <location>
        <begin position="18"/>
        <end position="123"/>
    </location>
</feature>
<feature type="signal peptide" evidence="1">
    <location>
        <begin position="1"/>
        <end position="17"/>
    </location>
</feature>
<name>A0A6G1KUS3_9PEZI</name>
<protein>
    <submittedName>
        <fullName evidence="2">Uncharacterized protein</fullName>
    </submittedName>
</protein>
<dbReference type="Proteomes" id="UP000799436">
    <property type="component" value="Unassembled WGS sequence"/>
</dbReference>
<evidence type="ECO:0000313" key="3">
    <source>
        <dbReference type="Proteomes" id="UP000799436"/>
    </source>
</evidence>